<evidence type="ECO:0000256" key="8">
    <source>
        <dbReference type="ARBA" id="ARBA00022737"/>
    </source>
</evidence>
<comment type="function">
    <text evidence="2">Catalyzes the dismutation of two molecules of 6,7-dimethyl-8-ribityllumazine, resulting in the formation of riboflavin and 5-amino-6-(D-ribitylamino)uracil.</text>
</comment>
<evidence type="ECO:0000313" key="12">
    <source>
        <dbReference type="EMBL" id="GAP36892.1"/>
    </source>
</evidence>
<comment type="catalytic activity">
    <reaction evidence="1">
        <text>2 6,7-dimethyl-8-(1-D-ribityl)lumazine + H(+) = 5-amino-6-(D-ribitylamino)uracil + riboflavin</text>
        <dbReference type="Rhea" id="RHEA:20772"/>
        <dbReference type="ChEBI" id="CHEBI:15378"/>
        <dbReference type="ChEBI" id="CHEBI:15934"/>
        <dbReference type="ChEBI" id="CHEBI:57986"/>
        <dbReference type="ChEBI" id="CHEBI:58201"/>
        <dbReference type="EC" id="2.5.1.9"/>
    </reaction>
</comment>
<dbReference type="STRING" id="1547922.ISF6_2732"/>
<dbReference type="Gene3D" id="2.40.30.20">
    <property type="match status" value="2"/>
</dbReference>
<evidence type="ECO:0000313" key="13">
    <source>
        <dbReference type="Proteomes" id="UP000037660"/>
    </source>
</evidence>
<keyword evidence="7 12" id="KW-0808">Transferase</keyword>
<dbReference type="OrthoDB" id="9788537at2"/>
<reference evidence="12 13" key="2">
    <citation type="journal article" date="2016" name="Science">
        <title>A bacterium that degrades and assimilates poly(ethylene terephthalate).</title>
        <authorList>
            <person name="Yoshida S."/>
            <person name="Hiraga K."/>
            <person name="Takehana T."/>
            <person name="Taniguchi I."/>
            <person name="Yamaji H."/>
            <person name="Maeda Y."/>
            <person name="Toyohara K."/>
            <person name="Miyamoto K."/>
            <person name="Kimura Y."/>
            <person name="Oda K."/>
        </authorList>
    </citation>
    <scope>NUCLEOTIDE SEQUENCE [LARGE SCALE GENOMIC DNA]</scope>
    <source>
        <strain evidence="13">NBRC 110686 / TISTR 2288 / 201-F6</strain>
    </source>
</reference>
<proteinExistence type="predicted"/>
<accession>A0A0K8P2J2</accession>
<evidence type="ECO:0000256" key="6">
    <source>
        <dbReference type="ARBA" id="ARBA00022619"/>
    </source>
</evidence>
<dbReference type="EMBL" id="BBYR01000039">
    <property type="protein sequence ID" value="GAP36892.1"/>
    <property type="molecule type" value="Genomic_DNA"/>
</dbReference>
<name>A0A0K8P2J2_PISS1</name>
<evidence type="ECO:0000256" key="1">
    <source>
        <dbReference type="ARBA" id="ARBA00000968"/>
    </source>
</evidence>
<sequence length="228" mass="23529">MFTGIISGVGRILESLPIAEGPGGSDDHGRRLTLGTPPGYLDDVALGDSIAINGACMTVVAFDAAAARFAVEVSAESLDKTVGLAEPGPVNLEKAMRPQDRLGGHLVSGHVDGTGTVTRFEPTGESWTLVIAAPAALARFLAVKGSITVDGVSLTVNRVVDRAAADGLGCEFWINLIPHTVAHTTLGGLQPGRRVNLEIDQIARYVERMTQWERAAAAAAAAPAAAAA</sequence>
<dbReference type="Pfam" id="PF00677">
    <property type="entry name" value="Lum_binding"/>
    <property type="match status" value="2"/>
</dbReference>
<organism evidence="12 13">
    <name type="scientific">Piscinibacter sakaiensis</name>
    <name type="common">Ideonella sakaiensis</name>
    <dbReference type="NCBI Taxonomy" id="1547922"/>
    <lineage>
        <taxon>Bacteria</taxon>
        <taxon>Pseudomonadati</taxon>
        <taxon>Pseudomonadota</taxon>
        <taxon>Betaproteobacteria</taxon>
        <taxon>Burkholderiales</taxon>
        <taxon>Sphaerotilaceae</taxon>
        <taxon>Piscinibacter</taxon>
    </lineage>
</organism>
<feature type="repeat" description="Lumazine-binding" evidence="10">
    <location>
        <begin position="1"/>
        <end position="105"/>
    </location>
</feature>
<evidence type="ECO:0000256" key="4">
    <source>
        <dbReference type="ARBA" id="ARBA00012827"/>
    </source>
</evidence>
<evidence type="ECO:0000259" key="11">
    <source>
        <dbReference type="PROSITE" id="PS51177"/>
    </source>
</evidence>
<evidence type="ECO:0000256" key="10">
    <source>
        <dbReference type="PROSITE-ProRule" id="PRU00524"/>
    </source>
</evidence>
<dbReference type="GO" id="GO:0009231">
    <property type="term" value="P:riboflavin biosynthetic process"/>
    <property type="evidence" value="ECO:0007669"/>
    <property type="project" value="UniProtKB-KW"/>
</dbReference>
<evidence type="ECO:0000256" key="7">
    <source>
        <dbReference type="ARBA" id="ARBA00022679"/>
    </source>
</evidence>
<dbReference type="InterPro" id="IPR026017">
    <property type="entry name" value="Lumazine-bd_dom"/>
</dbReference>
<keyword evidence="6" id="KW-0686">Riboflavin biosynthesis</keyword>
<dbReference type="NCBIfam" id="TIGR00187">
    <property type="entry name" value="ribE"/>
    <property type="match status" value="1"/>
</dbReference>
<dbReference type="PANTHER" id="PTHR21098">
    <property type="entry name" value="RIBOFLAVIN SYNTHASE ALPHA CHAIN"/>
    <property type="match status" value="1"/>
</dbReference>
<dbReference type="PANTHER" id="PTHR21098:SF12">
    <property type="entry name" value="RIBOFLAVIN SYNTHASE"/>
    <property type="match status" value="1"/>
</dbReference>
<dbReference type="RefSeq" id="WP_054020848.1">
    <property type="nucleotide sequence ID" value="NZ_BBYR01000039.1"/>
</dbReference>
<keyword evidence="13" id="KW-1185">Reference proteome</keyword>
<dbReference type="InterPro" id="IPR023366">
    <property type="entry name" value="ATP_synth_asu-like_sf"/>
</dbReference>
<dbReference type="InterPro" id="IPR001783">
    <property type="entry name" value="Lumazine-bd"/>
</dbReference>
<dbReference type="AlphaFoldDB" id="A0A0K8P2J2"/>
<dbReference type="GO" id="GO:0004746">
    <property type="term" value="F:riboflavin synthase activity"/>
    <property type="evidence" value="ECO:0007669"/>
    <property type="project" value="UniProtKB-UniRule"/>
</dbReference>
<dbReference type="NCBIfam" id="NF006767">
    <property type="entry name" value="PRK09289.1"/>
    <property type="match status" value="1"/>
</dbReference>
<protein>
    <recommendedName>
        <fullName evidence="5 9">Riboflavin synthase</fullName>
        <ecNumber evidence="4 9">2.5.1.9</ecNumber>
    </recommendedName>
</protein>
<dbReference type="PIRSF" id="PIRSF000498">
    <property type="entry name" value="Riboflavin_syn_A"/>
    <property type="match status" value="1"/>
</dbReference>
<dbReference type="EC" id="2.5.1.9" evidence="4 9"/>
<comment type="pathway">
    <text evidence="3">Cofactor biosynthesis; riboflavin biosynthesis; riboflavin from 2-hydroxy-3-oxobutyl phosphate and 5-amino-6-(D-ribitylamino)uracil: step 2/2.</text>
</comment>
<evidence type="ECO:0000256" key="3">
    <source>
        <dbReference type="ARBA" id="ARBA00004887"/>
    </source>
</evidence>
<evidence type="ECO:0000256" key="2">
    <source>
        <dbReference type="ARBA" id="ARBA00002803"/>
    </source>
</evidence>
<dbReference type="InterPro" id="IPR017938">
    <property type="entry name" value="Riboflavin_synthase-like_b-brl"/>
</dbReference>
<dbReference type="CDD" id="cd00402">
    <property type="entry name" value="Riboflavin_synthase_like"/>
    <property type="match status" value="1"/>
</dbReference>
<reference evidence="13" key="1">
    <citation type="submission" date="2015-07" db="EMBL/GenBank/DDBJ databases">
        <title>Discovery of a poly(ethylene terephthalate assimilation.</title>
        <authorList>
            <person name="Yoshida S."/>
            <person name="Hiraga K."/>
            <person name="Takehana T."/>
            <person name="Taniguchi I."/>
            <person name="Yamaji H."/>
            <person name="Maeda Y."/>
            <person name="Toyohara K."/>
            <person name="Miyamoto K."/>
            <person name="Kimura Y."/>
            <person name="Oda K."/>
        </authorList>
    </citation>
    <scope>NUCLEOTIDE SEQUENCE [LARGE SCALE GENOMIC DNA]</scope>
    <source>
        <strain evidence="13">NBRC 110686 / TISTR 2288 / 201-F6</strain>
    </source>
</reference>
<dbReference type="SUPFAM" id="SSF63380">
    <property type="entry name" value="Riboflavin synthase domain-like"/>
    <property type="match status" value="2"/>
</dbReference>
<evidence type="ECO:0000256" key="5">
    <source>
        <dbReference type="ARBA" id="ARBA00013950"/>
    </source>
</evidence>
<feature type="repeat" description="Lumazine-binding" evidence="10">
    <location>
        <begin position="106"/>
        <end position="210"/>
    </location>
</feature>
<comment type="caution">
    <text evidence="12">The sequence shown here is derived from an EMBL/GenBank/DDBJ whole genome shotgun (WGS) entry which is preliminary data.</text>
</comment>
<dbReference type="PROSITE" id="PS51177">
    <property type="entry name" value="LUMAZINE_BIND"/>
    <property type="match status" value="2"/>
</dbReference>
<dbReference type="Proteomes" id="UP000037660">
    <property type="component" value="Unassembled WGS sequence"/>
</dbReference>
<gene>
    <name evidence="12" type="ORF">ISF6_2732</name>
</gene>
<evidence type="ECO:0000256" key="9">
    <source>
        <dbReference type="NCBIfam" id="TIGR00187"/>
    </source>
</evidence>
<keyword evidence="8" id="KW-0677">Repeat</keyword>
<dbReference type="FunFam" id="2.40.30.20:FF:000004">
    <property type="entry name" value="Riboflavin synthase, alpha subunit"/>
    <property type="match status" value="1"/>
</dbReference>
<feature type="domain" description="Lumazine-binding" evidence="11">
    <location>
        <begin position="106"/>
        <end position="210"/>
    </location>
</feature>
<feature type="domain" description="Lumazine-binding" evidence="11">
    <location>
        <begin position="1"/>
        <end position="105"/>
    </location>
</feature>